<proteinExistence type="predicted"/>
<comment type="caution">
    <text evidence="2">The sequence shown here is derived from an EMBL/GenBank/DDBJ whole genome shotgun (WGS) entry which is preliminary data.</text>
</comment>
<feature type="transmembrane region" description="Helical" evidence="1">
    <location>
        <begin position="220"/>
        <end position="240"/>
    </location>
</feature>
<feature type="transmembrane region" description="Helical" evidence="1">
    <location>
        <begin position="141"/>
        <end position="162"/>
    </location>
</feature>
<dbReference type="RefSeq" id="WP_152753859.1">
    <property type="nucleotide sequence ID" value="NZ_SPSE01000054.1"/>
</dbReference>
<accession>A0A5N7J7I9</accession>
<keyword evidence="1" id="KW-1133">Transmembrane helix</keyword>
<dbReference type="Proteomes" id="UP000342249">
    <property type="component" value="Unassembled WGS sequence"/>
</dbReference>
<name>A0A5N7J7I9_9CLOT</name>
<dbReference type="EMBL" id="SPSF01000055">
    <property type="protein sequence ID" value="MPQ64704.1"/>
    <property type="molecule type" value="Genomic_DNA"/>
</dbReference>
<reference evidence="2 3" key="1">
    <citation type="journal article" date="2019" name="Lett. Appl. Microbiol.">
        <title>A case of 'blown pack' spoilage of vacuum-packaged pork likely associated with Clostridium estertheticum in Canada.</title>
        <authorList>
            <person name="Zhang P."/>
            <person name="Ward P."/>
            <person name="McMullen L.M."/>
            <person name="Yang X."/>
        </authorList>
    </citation>
    <scope>NUCLEOTIDE SEQUENCE [LARGE SCALE GENOMIC DNA]</scope>
    <source>
        <strain evidence="2 3">MA19</strain>
    </source>
</reference>
<gene>
    <name evidence="2" type="ORF">E4V82_21760</name>
</gene>
<feature type="transmembrane region" description="Helical" evidence="1">
    <location>
        <begin position="54"/>
        <end position="75"/>
    </location>
</feature>
<dbReference type="Pfam" id="PF12730">
    <property type="entry name" value="ABC2_membrane_4"/>
    <property type="match status" value="1"/>
</dbReference>
<keyword evidence="1" id="KW-0812">Transmembrane</keyword>
<evidence type="ECO:0000313" key="2">
    <source>
        <dbReference type="EMBL" id="MPQ64704.1"/>
    </source>
</evidence>
<evidence type="ECO:0000256" key="1">
    <source>
        <dbReference type="SAM" id="Phobius"/>
    </source>
</evidence>
<feature type="transmembrane region" description="Helical" evidence="1">
    <location>
        <begin position="12"/>
        <end position="34"/>
    </location>
</feature>
<feature type="transmembrane region" description="Helical" evidence="1">
    <location>
        <begin position="102"/>
        <end position="126"/>
    </location>
</feature>
<evidence type="ECO:0000313" key="3">
    <source>
        <dbReference type="Proteomes" id="UP000342249"/>
    </source>
</evidence>
<dbReference type="AlphaFoldDB" id="A0A5N7J7I9"/>
<dbReference type="PANTHER" id="PTHR37305">
    <property type="entry name" value="INTEGRAL MEMBRANE PROTEIN-RELATED"/>
    <property type="match status" value="1"/>
</dbReference>
<dbReference type="PANTHER" id="PTHR37305:SF1">
    <property type="entry name" value="MEMBRANE PROTEIN"/>
    <property type="match status" value="1"/>
</dbReference>
<sequence length="259" mass="28735">MINIIVTEFQKLKRYSILWVGTVAVLFSALLAAFQQTSMKGPEMLKYENYANSVIWNNFSMAFPFMIVLIGGYIINREYTSNTLKNMLTVPISFRKLLTGKLITVGLVTALYGFFSFICTVILGMLFCHGNMSPDLVAKSLLQLVGLGLCCYLAVLPIIIFFSRKQNGFLAGASLAFVYSFCGIFIAGKKLTDYYPITAGLGIIKFTGDGTLTFNLSVEIAVMLFMITLSIVMLLCMKGYEDGVAMKKNKGKKHAVRRT</sequence>
<keyword evidence="1" id="KW-0472">Membrane</keyword>
<protein>
    <submittedName>
        <fullName evidence="2">ABC transporter permease</fullName>
    </submittedName>
</protein>
<feature type="transmembrane region" description="Helical" evidence="1">
    <location>
        <begin position="169"/>
        <end position="188"/>
    </location>
</feature>
<organism evidence="2 3">
    <name type="scientific">Clostridium estertheticum</name>
    <dbReference type="NCBI Taxonomy" id="238834"/>
    <lineage>
        <taxon>Bacteria</taxon>
        <taxon>Bacillati</taxon>
        <taxon>Bacillota</taxon>
        <taxon>Clostridia</taxon>
        <taxon>Eubacteriales</taxon>
        <taxon>Clostridiaceae</taxon>
        <taxon>Clostridium</taxon>
    </lineage>
</organism>